<keyword evidence="2" id="KW-1185">Reference proteome</keyword>
<reference evidence="2" key="1">
    <citation type="journal article" date="2019" name="Int. J. Syst. Evol. Microbiol.">
        <title>The Global Catalogue of Microorganisms (GCM) 10K type strain sequencing project: providing services to taxonomists for standard genome sequencing and annotation.</title>
        <authorList>
            <consortium name="The Broad Institute Genomics Platform"/>
            <consortium name="The Broad Institute Genome Sequencing Center for Infectious Disease"/>
            <person name="Wu L."/>
            <person name="Ma J."/>
        </authorList>
    </citation>
    <scope>NUCLEOTIDE SEQUENCE [LARGE SCALE GENOMIC DNA]</scope>
    <source>
        <strain evidence="2">CECT 7184</strain>
    </source>
</reference>
<evidence type="ECO:0000313" key="1">
    <source>
        <dbReference type="EMBL" id="MFC5714278.1"/>
    </source>
</evidence>
<dbReference type="RefSeq" id="WP_385942906.1">
    <property type="nucleotide sequence ID" value="NZ_JBHSOZ010000010.1"/>
</dbReference>
<organism evidence="1 2">
    <name type="scientific">Thalassorhabdus alkalitolerans</name>
    <dbReference type="NCBI Taxonomy" id="2282697"/>
    <lineage>
        <taxon>Bacteria</taxon>
        <taxon>Bacillati</taxon>
        <taxon>Bacillota</taxon>
        <taxon>Bacilli</taxon>
        <taxon>Bacillales</taxon>
        <taxon>Bacillaceae</taxon>
        <taxon>Thalassorhabdus</taxon>
    </lineage>
</organism>
<dbReference type="EMBL" id="JBHSOZ010000010">
    <property type="protein sequence ID" value="MFC5714278.1"/>
    <property type="molecule type" value="Genomic_DNA"/>
</dbReference>
<dbReference type="Proteomes" id="UP001596142">
    <property type="component" value="Unassembled WGS sequence"/>
</dbReference>
<evidence type="ECO:0000313" key="2">
    <source>
        <dbReference type="Proteomes" id="UP001596142"/>
    </source>
</evidence>
<comment type="caution">
    <text evidence="1">The sequence shown here is derived from an EMBL/GenBank/DDBJ whole genome shotgun (WGS) entry which is preliminary data.</text>
</comment>
<protein>
    <submittedName>
        <fullName evidence="1">DUF3891 family protein</fullName>
    </submittedName>
</protein>
<accession>A0ABW0YSX7</accession>
<proteinExistence type="predicted"/>
<name>A0ABW0YSX7_9BACI</name>
<sequence>MIIREWSDSFELIEQHEHARLSGAVCAFWGDPAVKTSLWEAVILAVKEHDRAWIPLDKQPLWNEAKQRPFSFTDYPMNEKINAYANGVDEIERINPYAALLGSLHYASFFTSNETKMGKEFYEQEQKRQDKLRGRGARTGFETEHLNILQFCDDISLYSCLNQPGVSKEKEYPWFKNGFRQRFDYLGKKKMHAGWRSTQDIEITPFPLAQRLSFTLRSWRVSKQDCKKTGLAAAWKKREQIKTFITFHPPS</sequence>
<dbReference type="InterPro" id="IPR024992">
    <property type="entry name" value="DUF3891"/>
</dbReference>
<gene>
    <name evidence="1" type="ORF">ACFPU1_16120</name>
</gene>
<dbReference type="Pfam" id="PF13030">
    <property type="entry name" value="DUF3891"/>
    <property type="match status" value="1"/>
</dbReference>